<dbReference type="PROSITE" id="PS50156">
    <property type="entry name" value="SSD"/>
    <property type="match status" value="1"/>
</dbReference>
<dbReference type="Pfam" id="PF03176">
    <property type="entry name" value="MMPL"/>
    <property type="match status" value="2"/>
</dbReference>
<evidence type="ECO:0000259" key="7">
    <source>
        <dbReference type="PROSITE" id="PS50156"/>
    </source>
</evidence>
<dbReference type="Proteomes" id="UP000249873">
    <property type="component" value="Chromosome"/>
</dbReference>
<feature type="transmembrane region" description="Helical" evidence="6">
    <location>
        <begin position="655"/>
        <end position="678"/>
    </location>
</feature>
<keyword evidence="9" id="KW-1185">Reference proteome</keyword>
<dbReference type="GO" id="GO:0005886">
    <property type="term" value="C:plasma membrane"/>
    <property type="evidence" value="ECO:0007669"/>
    <property type="project" value="UniProtKB-SubCell"/>
</dbReference>
<evidence type="ECO:0000313" key="8">
    <source>
        <dbReference type="EMBL" id="AWV98686.1"/>
    </source>
</evidence>
<dbReference type="AlphaFoldDB" id="A0A2Z4GBW0"/>
<dbReference type="KEGG" id="als:DJ013_11085"/>
<evidence type="ECO:0000256" key="2">
    <source>
        <dbReference type="ARBA" id="ARBA00022475"/>
    </source>
</evidence>
<keyword evidence="3 6" id="KW-0812">Transmembrane</keyword>
<feature type="transmembrane region" description="Helical" evidence="6">
    <location>
        <begin position="26"/>
        <end position="44"/>
    </location>
</feature>
<evidence type="ECO:0000313" key="9">
    <source>
        <dbReference type="Proteomes" id="UP000249873"/>
    </source>
</evidence>
<comment type="subcellular location">
    <subcellularLocation>
        <location evidence="1">Cell membrane</location>
        <topology evidence="1">Multi-pass membrane protein</topology>
    </subcellularLocation>
</comment>
<feature type="transmembrane region" description="Helical" evidence="6">
    <location>
        <begin position="283"/>
        <end position="307"/>
    </location>
</feature>
<reference evidence="8 9" key="1">
    <citation type="submission" date="2018-05" db="EMBL/GenBank/DDBJ databases">
        <title>Complete genome sequence of Arcticibacterium luteifluviistationis SM1504T, a cytophagaceae bacterium isolated from Arctic surface seawater.</title>
        <authorList>
            <person name="Li Y."/>
            <person name="Qin Q.-L."/>
        </authorList>
    </citation>
    <scope>NUCLEOTIDE SEQUENCE [LARGE SCALE GENOMIC DNA]</scope>
    <source>
        <strain evidence="8 9">SM1504</strain>
    </source>
</reference>
<dbReference type="InterPro" id="IPR050545">
    <property type="entry name" value="Mycobact_MmpL"/>
</dbReference>
<keyword evidence="4 6" id="KW-1133">Transmembrane helix</keyword>
<protein>
    <submittedName>
        <fullName evidence="8">Patched family protein</fullName>
    </submittedName>
</protein>
<feature type="transmembrane region" description="Helical" evidence="6">
    <location>
        <begin position="328"/>
        <end position="348"/>
    </location>
</feature>
<dbReference type="RefSeq" id="WP_111371879.1">
    <property type="nucleotide sequence ID" value="NZ_CP029480.1"/>
</dbReference>
<dbReference type="InterPro" id="IPR000731">
    <property type="entry name" value="SSD"/>
</dbReference>
<keyword evidence="5 6" id="KW-0472">Membrane</keyword>
<dbReference type="InterPro" id="IPR004869">
    <property type="entry name" value="MMPL_dom"/>
</dbReference>
<dbReference type="SUPFAM" id="SSF82866">
    <property type="entry name" value="Multidrug efflux transporter AcrB transmembrane domain"/>
    <property type="match status" value="2"/>
</dbReference>
<dbReference type="OrthoDB" id="9805018at2"/>
<feature type="transmembrane region" description="Helical" evidence="6">
    <location>
        <begin position="633"/>
        <end position="650"/>
    </location>
</feature>
<evidence type="ECO:0000256" key="1">
    <source>
        <dbReference type="ARBA" id="ARBA00004651"/>
    </source>
</evidence>
<feature type="domain" description="SSD" evidence="7">
    <location>
        <begin position="259"/>
        <end position="382"/>
    </location>
</feature>
<dbReference type="PANTHER" id="PTHR33406:SF12">
    <property type="entry name" value="BLR2997 PROTEIN"/>
    <property type="match status" value="1"/>
</dbReference>
<proteinExistence type="predicted"/>
<accession>A0A2Z4GBW0</accession>
<dbReference type="EMBL" id="CP029480">
    <property type="protein sequence ID" value="AWV98686.1"/>
    <property type="molecule type" value="Genomic_DNA"/>
</dbReference>
<feature type="transmembrane region" description="Helical" evidence="6">
    <location>
        <begin position="231"/>
        <end position="250"/>
    </location>
</feature>
<dbReference type="PANTHER" id="PTHR33406">
    <property type="entry name" value="MEMBRANE PROTEIN MJ1562-RELATED"/>
    <property type="match status" value="1"/>
</dbReference>
<evidence type="ECO:0000256" key="6">
    <source>
        <dbReference type="SAM" id="Phobius"/>
    </source>
</evidence>
<gene>
    <name evidence="8" type="ORF">DJ013_11085</name>
</gene>
<evidence type="ECO:0000256" key="5">
    <source>
        <dbReference type="ARBA" id="ARBA00023136"/>
    </source>
</evidence>
<evidence type="ECO:0000256" key="3">
    <source>
        <dbReference type="ARBA" id="ARBA00022692"/>
    </source>
</evidence>
<feature type="transmembrane region" description="Helical" evidence="6">
    <location>
        <begin position="724"/>
        <end position="748"/>
    </location>
</feature>
<feature type="transmembrane region" description="Helical" evidence="6">
    <location>
        <begin position="684"/>
        <end position="703"/>
    </location>
</feature>
<sequence>MSSKKRFPFLQNFWEKVADVILKNRIAWIVVISIITGFMVYMTTQLQLSYELPKILPQSDEHYQRYEAFKDRYGEDGNVMVIAIKTDDIYSLDTYNKWFDLGQDLKKIDGIKNIASICNLFEIRPDEVQKKFNFIPISPEKPNTQAEVDTIKSKINKYPFYKGFLFSDDGTAHLMAVTFDQEKMNSKSRMSITQGVEDLAQAFGESTGIKPHYSGMPFVRTNFMSKVSLEVAKFMILAFLVTAIILFLFFRSFRVVFFALLVIAISVLWSVGLIQIFGYKITLLTGLVPSIIVVIGIPNSIFLINKYQEEYLKCKNQIKALKISIEKIGKTTFIANLTTFIGFFVFYFTGSPLLLEFGLVASIAVMATWALSLILIPIIFSYNPKPKAKHVRHLDNKNISKFLEKVDFIVHNRRSMLYWIIGVLIVLSVFGMTKIKSIGHLVDDLPANDPVFTDLKFIEENFKGIVPIEVSIDTKTENGALDPEVLTKIRLVQREFAKYPELTKPISIVEAIKFVYQGYRGGDEKYYRLPGALELNKLAAYSGMVDGNEKLMSSFMDSTRRYTRISYQSGDVGTVRMGEMIAALQAKTDTIFNYDSEFEEWLAEEEQIDAKLTGNGVVFTKGNDYLLSNLRDSTILAIILVSLVMATQFLNARTVLISTIPSIIPLIITAGIMGFFAIPLKPTTILIFSIAFGIASDGTIYFLTKYKEEIESGKTISEAVSETIKLSGISMFYTAIILFFGFGIYVVSGFKGTVFLGLLVSMTLLIGMISNLILLPSFLMTLDNRQSKKLDKAVK</sequence>
<feature type="transmembrane region" description="Helical" evidence="6">
    <location>
        <begin position="360"/>
        <end position="382"/>
    </location>
</feature>
<keyword evidence="2" id="KW-1003">Cell membrane</keyword>
<organism evidence="8 9">
    <name type="scientific">Arcticibacterium luteifluviistationis</name>
    <dbReference type="NCBI Taxonomy" id="1784714"/>
    <lineage>
        <taxon>Bacteria</taxon>
        <taxon>Pseudomonadati</taxon>
        <taxon>Bacteroidota</taxon>
        <taxon>Cytophagia</taxon>
        <taxon>Cytophagales</taxon>
        <taxon>Leadbetterellaceae</taxon>
        <taxon>Arcticibacterium</taxon>
    </lineage>
</organism>
<evidence type="ECO:0000256" key="4">
    <source>
        <dbReference type="ARBA" id="ARBA00022989"/>
    </source>
</evidence>
<dbReference type="Gene3D" id="1.20.1640.10">
    <property type="entry name" value="Multidrug efflux transporter AcrB transmembrane domain"/>
    <property type="match status" value="2"/>
</dbReference>
<feature type="transmembrane region" description="Helical" evidence="6">
    <location>
        <begin position="416"/>
        <end position="433"/>
    </location>
</feature>
<feature type="transmembrane region" description="Helical" evidence="6">
    <location>
        <begin position="754"/>
        <end position="779"/>
    </location>
</feature>
<feature type="transmembrane region" description="Helical" evidence="6">
    <location>
        <begin position="257"/>
        <end position="277"/>
    </location>
</feature>
<name>A0A2Z4GBW0_9BACT</name>